<evidence type="ECO:0000256" key="6">
    <source>
        <dbReference type="ARBA" id="ARBA00023002"/>
    </source>
</evidence>
<evidence type="ECO:0000256" key="7">
    <source>
        <dbReference type="ARBA" id="ARBA00023033"/>
    </source>
</evidence>
<evidence type="ECO:0000256" key="3">
    <source>
        <dbReference type="ARBA" id="ARBA00005349"/>
    </source>
</evidence>
<keyword evidence="9" id="KW-0472">Membrane</keyword>
<evidence type="ECO:0000259" key="10">
    <source>
        <dbReference type="Pfam" id="PF01494"/>
    </source>
</evidence>
<dbReference type="GO" id="GO:0008682">
    <property type="term" value="F:3-demethoxyubiquinol 3-hydroxylase activity"/>
    <property type="evidence" value="ECO:0007669"/>
    <property type="project" value="TreeGrafter"/>
</dbReference>
<dbReference type="InterPro" id="IPR036188">
    <property type="entry name" value="FAD/NAD-bd_sf"/>
</dbReference>
<dbReference type="PANTHER" id="PTHR43876:SF10">
    <property type="entry name" value="3-DEMETHOXYUBIQUINOL 3-HYDROXYLASE"/>
    <property type="match status" value="1"/>
</dbReference>
<reference evidence="11 14" key="1">
    <citation type="submission" date="2016-03" db="EMBL/GenBank/DDBJ databases">
        <authorList>
            <person name="Hansen M.J."/>
            <person name="Bojesen A.M."/>
            <person name="Planet P."/>
        </authorList>
    </citation>
    <scope>NUCLEOTIDE SEQUENCE [LARGE SCALE GENOMIC DNA]</scope>
    <source>
        <strain evidence="11 14">HPA 21</strain>
    </source>
</reference>
<keyword evidence="7" id="KW-0503">Monooxygenase</keyword>
<comment type="subunit">
    <text evidence="8">Component of the Ubi complex metabolon, which regroups five ubiquinone biosynthesis proteins (UbiE, UbiF, UbiG, UbiH and UbiI) and two accessory factors (UbiK and the lipid-binding protein UbiJ).</text>
</comment>
<dbReference type="RefSeq" id="WP_123957350.1">
    <property type="nucleotide sequence ID" value="NZ_CP015029.1"/>
</dbReference>
<gene>
    <name evidence="11" type="primary">ubiF</name>
    <name evidence="11" type="ORF">A4G17_02745</name>
    <name evidence="12" type="ORF">EDC49_1738</name>
</gene>
<dbReference type="Proteomes" id="UP000502287">
    <property type="component" value="Chromosome"/>
</dbReference>
<dbReference type="EMBL" id="RKQT01000004">
    <property type="protein sequence ID" value="RPE91945.1"/>
    <property type="molecule type" value="Genomic_DNA"/>
</dbReference>
<dbReference type="NCBIfam" id="TIGR01988">
    <property type="entry name" value="Ubi-OHases"/>
    <property type="match status" value="1"/>
</dbReference>
<dbReference type="PANTHER" id="PTHR43876">
    <property type="entry name" value="UBIQUINONE BIOSYNTHESIS MONOOXYGENASE COQ6, MITOCHONDRIAL"/>
    <property type="match status" value="1"/>
</dbReference>
<protein>
    <submittedName>
        <fullName evidence="11">2-octaprenyl-3-methyl-6-methoxy-1,4-benzoquinol hydroxylase</fullName>
    </submittedName>
</protein>
<dbReference type="GO" id="GO:0110142">
    <property type="term" value="C:ubiquinone biosynthesis complex"/>
    <property type="evidence" value="ECO:0007669"/>
    <property type="project" value="UniProtKB-ARBA"/>
</dbReference>
<dbReference type="AlphaFoldDB" id="A0AAE6X413"/>
<organism evidence="11 14">
    <name type="scientific">Frederiksenia canicola</name>
    <dbReference type="NCBI Taxonomy" id="123824"/>
    <lineage>
        <taxon>Bacteria</taxon>
        <taxon>Pseudomonadati</taxon>
        <taxon>Pseudomonadota</taxon>
        <taxon>Gammaproteobacteria</taxon>
        <taxon>Pasteurellales</taxon>
        <taxon>Pasteurellaceae</taxon>
        <taxon>Frederiksenia</taxon>
    </lineage>
</organism>
<evidence type="ECO:0000256" key="1">
    <source>
        <dbReference type="ARBA" id="ARBA00001974"/>
    </source>
</evidence>
<dbReference type="KEGG" id="fcl:A4G17_02745"/>
<evidence type="ECO:0000313" key="11">
    <source>
        <dbReference type="EMBL" id="QIM64435.1"/>
    </source>
</evidence>
<evidence type="ECO:0000256" key="9">
    <source>
        <dbReference type="SAM" id="Phobius"/>
    </source>
</evidence>
<comment type="pathway">
    <text evidence="2">Cofactor biosynthesis; ubiquinone biosynthesis.</text>
</comment>
<keyword evidence="9" id="KW-0812">Transmembrane</keyword>
<name>A0AAE6X413_9PAST</name>
<dbReference type="InterPro" id="IPR002938">
    <property type="entry name" value="FAD-bd"/>
</dbReference>
<dbReference type="GO" id="GO:0071949">
    <property type="term" value="F:FAD binding"/>
    <property type="evidence" value="ECO:0007669"/>
    <property type="project" value="InterPro"/>
</dbReference>
<feature type="transmembrane region" description="Helical" evidence="9">
    <location>
        <begin position="6"/>
        <end position="27"/>
    </location>
</feature>
<evidence type="ECO:0000313" key="12">
    <source>
        <dbReference type="EMBL" id="RPE91945.1"/>
    </source>
</evidence>
<keyword evidence="4" id="KW-0285">Flavoprotein</keyword>
<comment type="similarity">
    <text evidence="3">Belongs to the UbiH/COQ6 family.</text>
</comment>
<dbReference type="InterPro" id="IPR051205">
    <property type="entry name" value="UbiH/COQ6_monooxygenase"/>
</dbReference>
<accession>A0AAE6X413</accession>
<keyword evidence="5" id="KW-0274">FAD</keyword>
<dbReference type="FunFam" id="3.50.50.60:FF:000021">
    <property type="entry name" value="Ubiquinone biosynthesis monooxygenase COQ6"/>
    <property type="match status" value="1"/>
</dbReference>
<keyword evidence="9" id="KW-1133">Transmembrane helix</keyword>
<evidence type="ECO:0000256" key="5">
    <source>
        <dbReference type="ARBA" id="ARBA00022827"/>
    </source>
</evidence>
<sequence length="389" mass="42897">MEQQEVIVIGGGMVGAAAALGLAKMGLKVALIEKNPLPTFTASEPYDVRISAISAASVALLEQLGAWQTIEEMRVCAYDGLETWEIDGFNTVFHASELGLDRLGFMVENNVIQIGLWQALQTYPNCTQAVGFSQIFAHRENDIWTVTLDNGRQFSAPILLACDGANSQVRGWAGIGLTSWQYRQHCLLAVVKTQLPPQSVTWQQFFPSGPRAFLPLQGDNGCVVWYDSPQRITELKSLSKAKLSAEINAHFPERLGQVEVVDFGSFPLTRQHAQSYVRQGVVLVGDAAHTINPLAGQGVNLGFKDVKVLLEVIAQAIEKGEDVTNEAVLKRYEKRRKPDNLLMQTGMDVFYKTFKTELLPVKMVRNLALIAAQRATPLKKRALKYALGL</sequence>
<dbReference type="InterPro" id="IPR010971">
    <property type="entry name" value="UbiH/COQ6"/>
</dbReference>
<dbReference type="Pfam" id="PF01494">
    <property type="entry name" value="FAD_binding_3"/>
    <property type="match status" value="1"/>
</dbReference>
<dbReference type="EMBL" id="CP015029">
    <property type="protein sequence ID" value="QIM64435.1"/>
    <property type="molecule type" value="Genomic_DNA"/>
</dbReference>
<dbReference type="GO" id="GO:0006744">
    <property type="term" value="P:ubiquinone biosynthetic process"/>
    <property type="evidence" value="ECO:0007669"/>
    <property type="project" value="InterPro"/>
</dbReference>
<dbReference type="Proteomes" id="UP000276901">
    <property type="component" value="Unassembled WGS sequence"/>
</dbReference>
<dbReference type="PRINTS" id="PR00420">
    <property type="entry name" value="RNGMNOXGNASE"/>
</dbReference>
<comment type="cofactor">
    <cofactor evidence="1">
        <name>FAD</name>
        <dbReference type="ChEBI" id="CHEBI:57692"/>
    </cofactor>
</comment>
<evidence type="ECO:0000313" key="14">
    <source>
        <dbReference type="Proteomes" id="UP000502287"/>
    </source>
</evidence>
<feature type="domain" description="FAD-binding" evidence="10">
    <location>
        <begin position="5"/>
        <end position="338"/>
    </location>
</feature>
<reference evidence="12 13" key="2">
    <citation type="submission" date="2018-11" db="EMBL/GenBank/DDBJ databases">
        <title>Genomic Encyclopedia of Type Strains, Phase IV (KMG-IV): sequencing the most valuable type-strain genomes for metagenomic binning, comparative biology and taxonomic classification.</title>
        <authorList>
            <person name="Goeker M."/>
        </authorList>
    </citation>
    <scope>NUCLEOTIDE SEQUENCE [LARGE SCALE GENOMIC DNA]</scope>
    <source>
        <strain evidence="12 13">DSM 25797</strain>
    </source>
</reference>
<evidence type="ECO:0000256" key="4">
    <source>
        <dbReference type="ARBA" id="ARBA00022630"/>
    </source>
</evidence>
<dbReference type="SUPFAM" id="SSF51905">
    <property type="entry name" value="FAD/NAD(P)-binding domain"/>
    <property type="match status" value="1"/>
</dbReference>
<keyword evidence="13" id="KW-1185">Reference proteome</keyword>
<dbReference type="Gene3D" id="3.50.50.60">
    <property type="entry name" value="FAD/NAD(P)-binding domain"/>
    <property type="match status" value="2"/>
</dbReference>
<evidence type="ECO:0000256" key="8">
    <source>
        <dbReference type="ARBA" id="ARBA00065734"/>
    </source>
</evidence>
<proteinExistence type="inferred from homology"/>
<evidence type="ECO:0000256" key="2">
    <source>
        <dbReference type="ARBA" id="ARBA00004749"/>
    </source>
</evidence>
<keyword evidence="6" id="KW-0560">Oxidoreductase</keyword>
<evidence type="ECO:0000313" key="13">
    <source>
        <dbReference type="Proteomes" id="UP000276901"/>
    </source>
</evidence>